<feature type="transmembrane region" description="Helical" evidence="1">
    <location>
        <begin position="42"/>
        <end position="59"/>
    </location>
</feature>
<reference evidence="2 3" key="1">
    <citation type="submission" date="2018-11" db="EMBL/GenBank/DDBJ databases">
        <authorList>
            <person name="Zhou Z."/>
            <person name="Wang G."/>
        </authorList>
    </citation>
    <scope>NUCLEOTIDE SEQUENCE [LARGE SCALE GENOMIC DNA]</scope>
    <source>
        <strain evidence="2 3">KCTC52004</strain>
    </source>
</reference>
<dbReference type="EMBL" id="RQJO01000016">
    <property type="protein sequence ID" value="RRA97951.1"/>
    <property type="molecule type" value="Genomic_DNA"/>
</dbReference>
<evidence type="ECO:0000313" key="2">
    <source>
        <dbReference type="EMBL" id="RRA97951.1"/>
    </source>
</evidence>
<feature type="transmembrane region" description="Helical" evidence="1">
    <location>
        <begin position="357"/>
        <end position="375"/>
    </location>
</feature>
<dbReference type="Proteomes" id="UP000271925">
    <property type="component" value="Unassembled WGS sequence"/>
</dbReference>
<dbReference type="OrthoDB" id="935889at2"/>
<sequence length="541" mass="62298">METVVYALPFRLFIGFLLVGWSFILGWKVLFRDSFPNLSGRALWVISFLLFIGIRILYAPDREQNIDTSTWMATALTVGKASDPLYTLLNYSDGRPLAVLPLAIAELIGIPLDYRLTDLIGVLLWCITLWLFGRILKKYLAEEMTLALIWLPLLLLSMVWNDFASFNTEVTGNLWLILGLSGLLRIREKPVWAVAGIGFWLGCLPFVKFQTVPMGVVLGLLGVWKLYQARRFSALPALLIGALLPVLLLTAYYAGKNDLDSFWGDYFSNYFVYSYTTEYSDLSPGERFSPVRIVRYLLHSYQFFLYWIGIFGAILVGLFMQIRRPVLVATDQKERFWFGLIWLVASFYAVLQAGNNYTHYLLFLVFPSLFLLSVLCSTFDVAITQKIILVILGTVLAQASINCFFRKPLDIHPGEPLFQRISAEIQNRSQPDDGLVLWGYVDRLHAYSRRPMGYRNSNAFWVYYPTSTQAFRMKEFLSDLEQNKPRLFVDVMTPRISMFADKAYQFENYPLVKNYISQHYQLVKTIEDVRIFERKPAAITN</sequence>
<feature type="transmembrane region" description="Helical" evidence="1">
    <location>
        <begin position="12"/>
        <end position="30"/>
    </location>
</feature>
<keyword evidence="1" id="KW-0812">Transmembrane</keyword>
<proteinExistence type="predicted"/>
<feature type="transmembrane region" description="Helical" evidence="1">
    <location>
        <begin position="334"/>
        <end position="351"/>
    </location>
</feature>
<keyword evidence="3" id="KW-1185">Reference proteome</keyword>
<feature type="transmembrane region" description="Helical" evidence="1">
    <location>
        <begin position="114"/>
        <end position="132"/>
    </location>
</feature>
<organism evidence="2 3">
    <name type="scientific">Larkinella rosea</name>
    <dbReference type="NCBI Taxonomy" id="2025312"/>
    <lineage>
        <taxon>Bacteria</taxon>
        <taxon>Pseudomonadati</taxon>
        <taxon>Bacteroidota</taxon>
        <taxon>Cytophagia</taxon>
        <taxon>Cytophagales</taxon>
        <taxon>Spirosomataceae</taxon>
        <taxon>Larkinella</taxon>
    </lineage>
</organism>
<protein>
    <recommendedName>
        <fullName evidence="4">Glycosyltransferase RgtA/B/C/D-like domain-containing protein</fullName>
    </recommendedName>
</protein>
<dbReference type="AlphaFoldDB" id="A0A3P1BAM4"/>
<dbReference type="RefSeq" id="WP_124879190.1">
    <property type="nucleotide sequence ID" value="NZ_RQJO01000016.1"/>
</dbReference>
<evidence type="ECO:0008006" key="4">
    <source>
        <dbReference type="Google" id="ProtNLM"/>
    </source>
</evidence>
<gene>
    <name evidence="2" type="ORF">EHT25_30200</name>
</gene>
<keyword evidence="1" id="KW-1133">Transmembrane helix</keyword>
<name>A0A3P1BAM4_9BACT</name>
<evidence type="ECO:0000256" key="1">
    <source>
        <dbReference type="SAM" id="Phobius"/>
    </source>
</evidence>
<comment type="caution">
    <text evidence="2">The sequence shown here is derived from an EMBL/GenBank/DDBJ whole genome shotgun (WGS) entry which is preliminary data.</text>
</comment>
<feature type="transmembrane region" description="Helical" evidence="1">
    <location>
        <begin position="144"/>
        <end position="160"/>
    </location>
</feature>
<keyword evidence="1" id="KW-0472">Membrane</keyword>
<feature type="transmembrane region" description="Helical" evidence="1">
    <location>
        <begin position="235"/>
        <end position="254"/>
    </location>
</feature>
<feature type="transmembrane region" description="Helical" evidence="1">
    <location>
        <begin position="197"/>
        <end position="223"/>
    </location>
</feature>
<evidence type="ECO:0000313" key="3">
    <source>
        <dbReference type="Proteomes" id="UP000271925"/>
    </source>
</evidence>
<feature type="transmembrane region" description="Helical" evidence="1">
    <location>
        <begin position="304"/>
        <end position="322"/>
    </location>
</feature>
<accession>A0A3P1BAM4</accession>